<protein>
    <submittedName>
        <fullName evidence="1">Uncharacterized protein</fullName>
    </submittedName>
</protein>
<keyword evidence="2" id="KW-1185">Reference proteome</keyword>
<evidence type="ECO:0000313" key="2">
    <source>
        <dbReference type="Proteomes" id="UP000314294"/>
    </source>
</evidence>
<dbReference type="AlphaFoldDB" id="A0A4Z2F7E6"/>
<proteinExistence type="predicted"/>
<organism evidence="1 2">
    <name type="scientific">Liparis tanakae</name>
    <name type="common">Tanaka's snailfish</name>
    <dbReference type="NCBI Taxonomy" id="230148"/>
    <lineage>
        <taxon>Eukaryota</taxon>
        <taxon>Metazoa</taxon>
        <taxon>Chordata</taxon>
        <taxon>Craniata</taxon>
        <taxon>Vertebrata</taxon>
        <taxon>Euteleostomi</taxon>
        <taxon>Actinopterygii</taxon>
        <taxon>Neopterygii</taxon>
        <taxon>Teleostei</taxon>
        <taxon>Neoteleostei</taxon>
        <taxon>Acanthomorphata</taxon>
        <taxon>Eupercaria</taxon>
        <taxon>Perciformes</taxon>
        <taxon>Cottioidei</taxon>
        <taxon>Cottales</taxon>
        <taxon>Liparidae</taxon>
        <taxon>Liparis</taxon>
    </lineage>
</organism>
<evidence type="ECO:0000313" key="1">
    <source>
        <dbReference type="EMBL" id="TNN37067.1"/>
    </source>
</evidence>
<reference evidence="1 2" key="1">
    <citation type="submission" date="2019-03" db="EMBL/GenBank/DDBJ databases">
        <title>First draft genome of Liparis tanakae, snailfish: a comprehensive survey of snailfish specific genes.</title>
        <authorList>
            <person name="Kim W."/>
            <person name="Song I."/>
            <person name="Jeong J.-H."/>
            <person name="Kim D."/>
            <person name="Kim S."/>
            <person name="Ryu S."/>
            <person name="Song J.Y."/>
            <person name="Lee S.K."/>
        </authorList>
    </citation>
    <scope>NUCLEOTIDE SEQUENCE [LARGE SCALE GENOMIC DNA]</scope>
    <source>
        <tissue evidence="1">Muscle</tissue>
    </source>
</reference>
<comment type="caution">
    <text evidence="1">The sequence shown here is derived from an EMBL/GenBank/DDBJ whole genome shotgun (WGS) entry which is preliminary data.</text>
</comment>
<gene>
    <name evidence="1" type="ORF">EYF80_052763</name>
</gene>
<dbReference type="Proteomes" id="UP000314294">
    <property type="component" value="Unassembled WGS sequence"/>
</dbReference>
<dbReference type="EMBL" id="SRLO01001537">
    <property type="protein sequence ID" value="TNN37067.1"/>
    <property type="molecule type" value="Genomic_DNA"/>
</dbReference>
<name>A0A4Z2F7E6_9TELE</name>
<sequence length="181" mass="20281">MDPEAVPDLGRHVEHHGHDGRVVVAVDDEAHFTEFPAEVGGVLRELTEAIGTWRDEQIHQRLQRQSVFKGRRAATNQLGRARQNQAGHTTAVPITTTRGNRTYDVFIASARLGTRCTRRSPAPSRPPLFPGRSPLRGVASWHLPMVVPSSPMMLFMELMICCTTGGDMESAYRALCEWRRR</sequence>
<accession>A0A4Z2F7E6</accession>